<dbReference type="GO" id="GO:0043043">
    <property type="term" value="P:peptide biosynthetic process"/>
    <property type="evidence" value="ECO:0007669"/>
    <property type="project" value="InterPro"/>
</dbReference>
<dbReference type="PANTHER" id="PTHR30053">
    <property type="entry name" value="ELONGATION FACTOR P"/>
    <property type="match status" value="1"/>
</dbReference>
<feature type="domain" description="Elongation factor P C-terminal" evidence="7">
    <location>
        <begin position="129"/>
        <end position="184"/>
    </location>
</feature>
<dbReference type="SMART" id="SM01185">
    <property type="entry name" value="EFP"/>
    <property type="match status" value="1"/>
</dbReference>
<dbReference type="GO" id="GO:0003746">
    <property type="term" value="F:translation elongation factor activity"/>
    <property type="evidence" value="ECO:0007669"/>
    <property type="project" value="UniProtKB-KW"/>
</dbReference>
<proteinExistence type="inferred from homology"/>
<dbReference type="FunFam" id="2.30.30.30:FF:000003">
    <property type="entry name" value="Elongation factor P"/>
    <property type="match status" value="1"/>
</dbReference>
<dbReference type="Gene3D" id="2.30.30.30">
    <property type="match status" value="1"/>
</dbReference>
<dbReference type="InterPro" id="IPR014722">
    <property type="entry name" value="Rib_uL2_dom2"/>
</dbReference>
<dbReference type="InterPro" id="IPR015365">
    <property type="entry name" value="Elong-fact-P_C"/>
</dbReference>
<dbReference type="UniPathway" id="UPA00345"/>
<sequence length="187" mass="20902">MIATSDFRNGKKIEIDGAPYAIVGFQHVKPGKGPAFVRTKLRNLKTNNMLDKTFRSGERFQEPDLSETEMQFLYAQGNEYHLMNVESYEQIFITADQVGTARNFLKENMVVKILFYQGTPLEVSLPNFVELEITETPPGVKGDTASGGTKLATLETGGTVKVPLYIEEGTIIKIDTRTASYVERVNK</sequence>
<dbReference type="HAMAP" id="MF_00141">
    <property type="entry name" value="EF_P"/>
    <property type="match status" value="1"/>
</dbReference>
<dbReference type="SMART" id="SM00841">
    <property type="entry name" value="Elong-fact-P_C"/>
    <property type="match status" value="1"/>
</dbReference>
<dbReference type="InterPro" id="IPR013185">
    <property type="entry name" value="Transl_elong_KOW-like"/>
</dbReference>
<dbReference type="CDD" id="cd04470">
    <property type="entry name" value="S1_EF-P_repeat_1"/>
    <property type="match status" value="1"/>
</dbReference>
<feature type="domain" description="Translation elongation factor P/YeiP central" evidence="8">
    <location>
        <begin position="67"/>
        <end position="121"/>
    </location>
</feature>
<evidence type="ECO:0000256" key="1">
    <source>
        <dbReference type="ARBA" id="ARBA00004496"/>
    </source>
</evidence>
<evidence type="ECO:0000256" key="6">
    <source>
        <dbReference type="ARBA" id="ARBA00022917"/>
    </source>
</evidence>
<comment type="subcellular location">
    <subcellularLocation>
        <location evidence="1">Cytoplasm</location>
    </subcellularLocation>
</comment>
<dbReference type="CDD" id="cd05794">
    <property type="entry name" value="S1_EF-P_repeat_2"/>
    <property type="match status" value="1"/>
</dbReference>
<evidence type="ECO:0000256" key="5">
    <source>
        <dbReference type="ARBA" id="ARBA00022768"/>
    </source>
</evidence>
<evidence type="ECO:0000256" key="3">
    <source>
        <dbReference type="ARBA" id="ARBA00009479"/>
    </source>
</evidence>
<dbReference type="SUPFAM" id="SSF50249">
    <property type="entry name" value="Nucleic acid-binding proteins"/>
    <property type="match status" value="2"/>
</dbReference>
<dbReference type="EMBL" id="UOGF01000077">
    <property type="protein sequence ID" value="VAX31672.1"/>
    <property type="molecule type" value="Genomic_DNA"/>
</dbReference>
<evidence type="ECO:0000259" key="7">
    <source>
        <dbReference type="SMART" id="SM00841"/>
    </source>
</evidence>
<evidence type="ECO:0000256" key="4">
    <source>
        <dbReference type="ARBA" id="ARBA00022490"/>
    </source>
</evidence>
<evidence type="ECO:0000259" key="8">
    <source>
        <dbReference type="SMART" id="SM01185"/>
    </source>
</evidence>
<dbReference type="InterPro" id="IPR011768">
    <property type="entry name" value="Transl_elongation_fac_P"/>
</dbReference>
<dbReference type="PANTHER" id="PTHR30053:SF12">
    <property type="entry name" value="ELONGATION FACTOR P (EF-P) FAMILY PROTEIN"/>
    <property type="match status" value="1"/>
</dbReference>
<dbReference type="NCBIfam" id="NF001810">
    <property type="entry name" value="PRK00529.1"/>
    <property type="match status" value="1"/>
</dbReference>
<dbReference type="InterPro" id="IPR013852">
    <property type="entry name" value="Transl_elong_P/YeiP_CS"/>
</dbReference>
<name>A0A3B1CTG4_9ZZZZ</name>
<evidence type="ECO:0000313" key="9">
    <source>
        <dbReference type="EMBL" id="VAX31672.1"/>
    </source>
</evidence>
<dbReference type="GO" id="GO:0005829">
    <property type="term" value="C:cytosol"/>
    <property type="evidence" value="ECO:0007669"/>
    <property type="project" value="UniProtKB-ARBA"/>
</dbReference>
<dbReference type="InterPro" id="IPR001059">
    <property type="entry name" value="Transl_elong_P/YeiP_cen"/>
</dbReference>
<accession>A0A3B1CTG4</accession>
<dbReference type="FunFam" id="2.40.50.140:FF:000009">
    <property type="entry name" value="Elongation factor P"/>
    <property type="match status" value="1"/>
</dbReference>
<dbReference type="InterPro" id="IPR008991">
    <property type="entry name" value="Translation_prot_SH3-like_sf"/>
</dbReference>
<organism evidence="9">
    <name type="scientific">hydrothermal vent metagenome</name>
    <dbReference type="NCBI Taxonomy" id="652676"/>
    <lineage>
        <taxon>unclassified sequences</taxon>
        <taxon>metagenomes</taxon>
        <taxon>ecological metagenomes</taxon>
    </lineage>
</organism>
<gene>
    <name evidence="9" type="ORF">MNBD_NITROSPIRAE01-1997</name>
</gene>
<dbReference type="SUPFAM" id="SSF50104">
    <property type="entry name" value="Translation proteins SH3-like domain"/>
    <property type="match status" value="1"/>
</dbReference>
<dbReference type="Pfam" id="PF08207">
    <property type="entry name" value="EFP_N"/>
    <property type="match status" value="1"/>
</dbReference>
<dbReference type="NCBIfam" id="TIGR00038">
    <property type="entry name" value="efp"/>
    <property type="match status" value="1"/>
</dbReference>
<dbReference type="AlphaFoldDB" id="A0A3B1CTG4"/>
<dbReference type="Pfam" id="PF09285">
    <property type="entry name" value="Elong-fact-P_C"/>
    <property type="match status" value="1"/>
</dbReference>
<dbReference type="FunFam" id="2.40.50.140:FF:000004">
    <property type="entry name" value="Elongation factor P"/>
    <property type="match status" value="1"/>
</dbReference>
<dbReference type="InterPro" id="IPR020599">
    <property type="entry name" value="Transl_elong_fac_P/YeiP"/>
</dbReference>
<dbReference type="PIRSF" id="PIRSF005901">
    <property type="entry name" value="EF-P"/>
    <property type="match status" value="1"/>
</dbReference>
<evidence type="ECO:0000256" key="2">
    <source>
        <dbReference type="ARBA" id="ARBA00004815"/>
    </source>
</evidence>
<reference evidence="9" key="1">
    <citation type="submission" date="2018-06" db="EMBL/GenBank/DDBJ databases">
        <authorList>
            <person name="Zhirakovskaya E."/>
        </authorList>
    </citation>
    <scope>NUCLEOTIDE SEQUENCE</scope>
</reference>
<dbReference type="PROSITE" id="PS01275">
    <property type="entry name" value="EFP"/>
    <property type="match status" value="1"/>
</dbReference>
<protein>
    <submittedName>
        <fullName evidence="9">Translation elongation factor P</fullName>
    </submittedName>
</protein>
<comment type="similarity">
    <text evidence="3">Belongs to the elongation factor P family.</text>
</comment>
<dbReference type="InterPro" id="IPR012340">
    <property type="entry name" value="NA-bd_OB-fold"/>
</dbReference>
<keyword evidence="6" id="KW-0648">Protein biosynthesis</keyword>
<comment type="pathway">
    <text evidence="2">Protein biosynthesis; polypeptide chain elongation.</text>
</comment>
<dbReference type="Gene3D" id="2.40.50.140">
    <property type="entry name" value="Nucleic acid-binding proteins"/>
    <property type="match status" value="2"/>
</dbReference>
<dbReference type="Pfam" id="PF01132">
    <property type="entry name" value="EFP"/>
    <property type="match status" value="1"/>
</dbReference>
<keyword evidence="5 9" id="KW-0251">Elongation factor</keyword>
<keyword evidence="4" id="KW-0963">Cytoplasm</keyword>